<evidence type="ECO:0000256" key="11">
    <source>
        <dbReference type="SAM" id="SignalP"/>
    </source>
</evidence>
<dbReference type="Pfam" id="PF05572">
    <property type="entry name" value="Peptidase_M43"/>
    <property type="match status" value="1"/>
</dbReference>
<evidence type="ECO:0000256" key="6">
    <source>
        <dbReference type="ARBA" id="ARBA00022801"/>
    </source>
</evidence>
<dbReference type="InterPro" id="IPR008754">
    <property type="entry name" value="Peptidase_M43"/>
</dbReference>
<protein>
    <recommendedName>
        <fullName evidence="12">Peptidase M43 pregnancy-associated plasma-A domain-containing protein</fullName>
    </recommendedName>
</protein>
<evidence type="ECO:0000256" key="1">
    <source>
        <dbReference type="ARBA" id="ARBA00003174"/>
    </source>
</evidence>
<feature type="chain" id="PRO_5001990476" description="Peptidase M43 pregnancy-associated plasma-A domain-containing protein" evidence="11">
    <location>
        <begin position="20"/>
        <end position="279"/>
    </location>
</feature>
<comment type="function">
    <text evidence="1">Secreted metalloproteinase that allows assimilation of proteinaceous substrates.</text>
</comment>
<accession>A0A0A1TRE9</accession>
<keyword evidence="8" id="KW-0482">Metalloprotease</keyword>
<evidence type="ECO:0000256" key="5">
    <source>
        <dbReference type="ARBA" id="ARBA00022729"/>
    </source>
</evidence>
<evidence type="ECO:0000256" key="4">
    <source>
        <dbReference type="ARBA" id="ARBA00022723"/>
    </source>
</evidence>
<organism evidence="13 14">
    <name type="scientific">[Torrubiella] hemipterigena</name>
    <dbReference type="NCBI Taxonomy" id="1531966"/>
    <lineage>
        <taxon>Eukaryota</taxon>
        <taxon>Fungi</taxon>
        <taxon>Dikarya</taxon>
        <taxon>Ascomycota</taxon>
        <taxon>Pezizomycotina</taxon>
        <taxon>Sordariomycetes</taxon>
        <taxon>Hypocreomycetidae</taxon>
        <taxon>Hypocreales</taxon>
        <taxon>Clavicipitaceae</taxon>
        <taxon>Clavicipitaceae incertae sedis</taxon>
        <taxon>'Torrubiella' clade</taxon>
    </lineage>
</organism>
<evidence type="ECO:0000259" key="12">
    <source>
        <dbReference type="Pfam" id="PF05572"/>
    </source>
</evidence>
<keyword evidence="5 11" id="KW-0732">Signal</keyword>
<dbReference type="HOGENOM" id="CLU_048726_0_0_1"/>
<reference evidence="13 14" key="1">
    <citation type="journal article" date="2015" name="Genome Announc.">
        <title>Draft Genome Sequence and Gene Annotation of the Entomopathogenic Fungus Verticillium hemipterigenum.</title>
        <authorList>
            <person name="Horn F."/>
            <person name="Habel A."/>
            <person name="Scharf D.H."/>
            <person name="Dworschak J."/>
            <person name="Brakhage A.A."/>
            <person name="Guthke R."/>
            <person name="Hertweck C."/>
            <person name="Linde J."/>
        </authorList>
    </citation>
    <scope>NUCLEOTIDE SEQUENCE [LARGE SCALE GENOMIC DNA]</scope>
</reference>
<evidence type="ECO:0000313" key="14">
    <source>
        <dbReference type="Proteomes" id="UP000039046"/>
    </source>
</evidence>
<keyword evidence="14" id="KW-1185">Reference proteome</keyword>
<dbReference type="OrthoDB" id="536211at2759"/>
<dbReference type="SUPFAM" id="SSF55486">
    <property type="entry name" value="Metalloproteases ('zincins'), catalytic domain"/>
    <property type="match status" value="1"/>
</dbReference>
<evidence type="ECO:0000256" key="3">
    <source>
        <dbReference type="ARBA" id="ARBA00022670"/>
    </source>
</evidence>
<keyword evidence="6" id="KW-0378">Hydrolase</keyword>
<evidence type="ECO:0000313" key="13">
    <source>
        <dbReference type="EMBL" id="CEJ93822.1"/>
    </source>
</evidence>
<comment type="similarity">
    <text evidence="2">Belongs to the peptidase M43B family.</text>
</comment>
<feature type="domain" description="Peptidase M43 pregnancy-associated plasma-A" evidence="12">
    <location>
        <begin position="137"/>
        <end position="270"/>
    </location>
</feature>
<dbReference type="EMBL" id="CDHN01000006">
    <property type="protein sequence ID" value="CEJ93822.1"/>
    <property type="molecule type" value="Genomic_DNA"/>
</dbReference>
<gene>
    <name evidence="13" type="ORF">VHEMI09389</name>
</gene>
<dbReference type="MEROPS" id="M43.008"/>
<keyword evidence="3" id="KW-0645">Protease</keyword>
<proteinExistence type="inferred from homology"/>
<feature type="region of interest" description="Disordered" evidence="10">
    <location>
        <begin position="211"/>
        <end position="234"/>
    </location>
</feature>
<sequence length="279" mass="30641">MLCRNLFVGLLAIGPLVTAMSIEDPKICANEPPSAEYIASIQDVIENEKNGNFTAFTSDVMVDMYIHVVANSEKPDDGYISREMVDAQARVINDNFKGSAFQFVLKDATWTVNSNWAKGGDEMGMKKKLRKGNYAAVNIYIVHSYRGYLGYCWYPTTASPGSDAETRDGCQVLWTTVPGGPRKGNNEGKIASHEVGHWAGIFHTFDGGCGSPGDHVDDTPPQSGANTGCPTGRDSCQGGGLDPIHNHMDYTNDPCRREFTPGQWKRMQGMWDKFRKGAK</sequence>
<evidence type="ECO:0000256" key="8">
    <source>
        <dbReference type="ARBA" id="ARBA00023049"/>
    </source>
</evidence>
<evidence type="ECO:0000256" key="9">
    <source>
        <dbReference type="ARBA" id="ARBA00023157"/>
    </source>
</evidence>
<dbReference type="GO" id="GO:0046872">
    <property type="term" value="F:metal ion binding"/>
    <property type="evidence" value="ECO:0007669"/>
    <property type="project" value="UniProtKB-KW"/>
</dbReference>
<evidence type="ECO:0000256" key="7">
    <source>
        <dbReference type="ARBA" id="ARBA00022833"/>
    </source>
</evidence>
<keyword evidence="7" id="KW-0862">Zinc</keyword>
<dbReference type="InterPro" id="IPR024079">
    <property type="entry name" value="MetalloPept_cat_dom_sf"/>
</dbReference>
<dbReference type="PANTHER" id="PTHR47466">
    <property type="match status" value="1"/>
</dbReference>
<evidence type="ECO:0000256" key="10">
    <source>
        <dbReference type="SAM" id="MobiDB-lite"/>
    </source>
</evidence>
<feature type="compositionally biased region" description="Polar residues" evidence="10">
    <location>
        <begin position="220"/>
        <end position="229"/>
    </location>
</feature>
<dbReference type="PANTHER" id="PTHR47466:SF1">
    <property type="entry name" value="METALLOPROTEASE MEP1 (AFU_ORTHOLOGUE AFUA_1G07730)-RELATED"/>
    <property type="match status" value="1"/>
</dbReference>
<keyword evidence="4" id="KW-0479">Metal-binding</keyword>
<feature type="signal peptide" evidence="11">
    <location>
        <begin position="1"/>
        <end position="19"/>
    </location>
</feature>
<dbReference type="AlphaFoldDB" id="A0A0A1TRE9"/>
<dbReference type="Gene3D" id="3.40.390.10">
    <property type="entry name" value="Collagenase (Catalytic Domain)"/>
    <property type="match status" value="1"/>
</dbReference>
<name>A0A0A1TRE9_9HYPO</name>
<keyword evidence="9" id="KW-1015">Disulfide bond</keyword>
<evidence type="ECO:0000256" key="2">
    <source>
        <dbReference type="ARBA" id="ARBA00008721"/>
    </source>
</evidence>
<dbReference type="CDD" id="cd04275">
    <property type="entry name" value="ZnMc_pappalysin_like"/>
    <property type="match status" value="1"/>
</dbReference>
<dbReference type="GO" id="GO:0006508">
    <property type="term" value="P:proteolysis"/>
    <property type="evidence" value="ECO:0007669"/>
    <property type="project" value="UniProtKB-KW"/>
</dbReference>
<dbReference type="GO" id="GO:0008237">
    <property type="term" value="F:metallopeptidase activity"/>
    <property type="evidence" value="ECO:0007669"/>
    <property type="project" value="UniProtKB-KW"/>
</dbReference>
<dbReference type="Proteomes" id="UP000039046">
    <property type="component" value="Unassembled WGS sequence"/>
</dbReference>